<reference evidence="2 3" key="1">
    <citation type="journal article" date="2023" name="Microbiol. Spectr.">
        <title>Symbiosis of Carpenter Bees with Uncharacterized Lactic Acid Bacteria Showing NAD Auxotrophy.</title>
        <authorList>
            <person name="Kawasaki S."/>
            <person name="Ozawa K."/>
            <person name="Mori T."/>
            <person name="Yamamoto A."/>
            <person name="Ito M."/>
            <person name="Ohkuma M."/>
            <person name="Sakamoto M."/>
            <person name="Matsutani M."/>
        </authorList>
    </citation>
    <scope>NUCLEOTIDE SEQUENCE [LARGE SCALE GENOMIC DNA]</scope>
    <source>
        <strain evidence="2 3">KimC2</strain>
    </source>
</reference>
<dbReference type="InterPro" id="IPR011889">
    <property type="entry name" value="Liste_lipo_26"/>
</dbReference>
<protein>
    <recommendedName>
        <fullName evidence="4">Surface protein</fullName>
    </recommendedName>
</protein>
<organism evidence="2 3">
    <name type="scientific">Xylocopilactobacillus apis</name>
    <dbReference type="NCBI Taxonomy" id="2932183"/>
    <lineage>
        <taxon>Bacteria</taxon>
        <taxon>Bacillati</taxon>
        <taxon>Bacillota</taxon>
        <taxon>Bacilli</taxon>
        <taxon>Lactobacillales</taxon>
        <taxon>Lactobacillaceae</taxon>
        <taxon>Xylocopilactobacillus</taxon>
    </lineage>
</organism>
<dbReference type="Gene3D" id="3.80.10.10">
    <property type="entry name" value="Ribonuclease Inhibitor"/>
    <property type="match status" value="2"/>
</dbReference>
<accession>A0AAU9DD17</accession>
<evidence type="ECO:0000256" key="1">
    <source>
        <dbReference type="SAM" id="MobiDB-lite"/>
    </source>
</evidence>
<dbReference type="Pfam" id="PF03382">
    <property type="entry name" value="DUF285"/>
    <property type="match status" value="3"/>
</dbReference>
<dbReference type="InterPro" id="IPR032675">
    <property type="entry name" value="LRR_dom_sf"/>
</dbReference>
<proteinExistence type="predicted"/>
<dbReference type="InterPro" id="IPR005046">
    <property type="entry name" value="DUF285"/>
</dbReference>
<dbReference type="EMBL" id="AP026801">
    <property type="protein sequence ID" value="BDR56041.1"/>
    <property type="molecule type" value="Genomic_DNA"/>
</dbReference>
<feature type="region of interest" description="Disordered" evidence="1">
    <location>
        <begin position="1131"/>
        <end position="1155"/>
    </location>
</feature>
<dbReference type="KEGG" id="xak:KIMC2_06030"/>
<dbReference type="GO" id="GO:0031146">
    <property type="term" value="P:SCF-dependent proteasomal ubiquitin-dependent protein catabolic process"/>
    <property type="evidence" value="ECO:0007669"/>
    <property type="project" value="TreeGrafter"/>
</dbReference>
<dbReference type="GO" id="GO:0019005">
    <property type="term" value="C:SCF ubiquitin ligase complex"/>
    <property type="evidence" value="ECO:0007669"/>
    <property type="project" value="TreeGrafter"/>
</dbReference>
<dbReference type="NCBIfam" id="TIGR02167">
    <property type="entry name" value="Liste_lipo_26"/>
    <property type="match status" value="16"/>
</dbReference>
<dbReference type="SUPFAM" id="SSF52058">
    <property type="entry name" value="L domain-like"/>
    <property type="match status" value="2"/>
</dbReference>
<evidence type="ECO:0000313" key="3">
    <source>
        <dbReference type="Proteomes" id="UP001321804"/>
    </source>
</evidence>
<dbReference type="RefSeq" id="WP_317697884.1">
    <property type="nucleotide sequence ID" value="NZ_AP026801.1"/>
</dbReference>
<name>A0AAU9DD17_9LACO</name>
<feature type="compositionally biased region" description="Basic and acidic residues" evidence="1">
    <location>
        <begin position="1146"/>
        <end position="1155"/>
    </location>
</feature>
<dbReference type="Proteomes" id="UP001321804">
    <property type="component" value="Chromosome"/>
</dbReference>
<sequence>MNWKRLKLPLFFMISFVLLIAFLNTMPKEKSQANNLSRENNVIDSREEDVLTNPSSHLQPHGKLVAQSQNRITSRGAGPVVKTNDFRLTADDRLTTANQPYVVLDWENVSGINDGYLVQRSTDSSLPDNDALWQTPPTNYGKKVKILNVYPVNGNFLKTWMDQLDPNTGQPVSMGLIEVTPVSLIDFNNNPDSYLKDAAGNYQYDGIYFGSSDGNNNQDLNSSSVNAVKSFGQTGRSVIFGHDTVMSSLHPYFNNFASDLGIQLMPNIDDASINDDRFGSNVVQFSPQARNGYLTKYPYLLDPNAQYHIQPSHSGGQFYLYSGGGTRWMEYLPPYYVYGDSGIPTSEHYLDSSGQRTWTDDGNRIGDNNDYLVTKNNYAIIQTGHTTGSCTPDEAKVIANMVYYTSSLNTTTHGEDHTVSDTTAPDTPGLSVSVDKNYAEISVIGVDLGTDYYYRIKAQTAAGTKYSDVVKSTITSGIKGYVYQIDTDPNGVATPVKDANGVVTNINTHRFITVNRADGVSSGGKKYLHIVAVDNNNNFDVTKTKTVTLSDYLWWNVDSNKVLTIYPHELNWDLDHVNWTAKNGQAMQNWPWVPAVYQSSDESVPIFKAVISPGVTVKDSMYKLFSDLKQMTSIEGLDQLDTSQVTNMSWMFNYCYALQSIDLTPLNTANVTDMSAMFRYCRSLKNLNLTPLNTSRVTNMSEMFFGCVSLTGLNLAPLDTRQVNDMSEMFWGCSSMTSLDVTPLVTSNVTNMKAMFDYCSQVKSLDVTHFDTSKVTDMSYMFGDCRALTSLDVTKFNTSQVTTMRSMFRSCNVLPELDVTHFDTSKVTDMGAMFSGCGSSSLDVTHFDTSKVIYMDSMFAVCSSLPTVDVTHFDTSQVTRMDGMFSGCQSMPTIDVTHFDTRKVTTMNTMFASCGALTQLDIRNFVTNQVNDMGRMFEGCIELVDLKYDFTNFNTSQVKDMDAMFASCQSLPAIDVTHFDTSQVTRMDRMFYDCTILKEIDLRHFNTSKVIYFSEMFAYSKELTQLDLSSFDTSQGTNFNEMFSNCLKISSLDLSNFNTRKAVRNYGQDKRQKVLKNMPSLWKLTLGPDTILDYELLSEDNLGNPVAGTKIKDLDQPTLNCYATSDYWQEVGSGGSDHNPQGPKSHGNDITRDTMNRTDKRTYVWDQEGFQTFRVSNVGYISGQNPWFNEKEVESIPQIMTEKDNRNFRQGQTWKIEAAVTQPLQLSSDSTKIISGNPLWFHDTDTGNKYNLTSTAQTVRTGARSTDYQDEINIPWTVGIKTRKTDIPSIGTYWGQITFTLVNTSGI</sequence>
<evidence type="ECO:0008006" key="4">
    <source>
        <dbReference type="Google" id="ProtNLM"/>
    </source>
</evidence>
<keyword evidence="3" id="KW-1185">Reference proteome</keyword>
<gene>
    <name evidence="2" type="ORF">KIMC2_06030</name>
</gene>
<dbReference type="PANTHER" id="PTHR13318">
    <property type="entry name" value="PARTNER OF PAIRED, ISOFORM B-RELATED"/>
    <property type="match status" value="1"/>
</dbReference>
<evidence type="ECO:0000313" key="2">
    <source>
        <dbReference type="EMBL" id="BDR56041.1"/>
    </source>
</evidence>